<dbReference type="KEGG" id="llx:NCDO2118_0344"/>
<evidence type="ECO:0000313" key="3">
    <source>
        <dbReference type="EMBL" id="AII11843.1"/>
    </source>
</evidence>
<feature type="region of interest" description="Disordered" evidence="1">
    <location>
        <begin position="22"/>
        <end position="86"/>
    </location>
</feature>
<name>A0ABC8A3N8_LACLL</name>
<accession>A0ABC8A3N8</accession>
<feature type="compositionally biased region" description="Low complexity" evidence="1">
    <location>
        <begin position="35"/>
        <end position="60"/>
    </location>
</feature>
<feature type="chain" id="PRO_5044843946" description="Lipoprotein" evidence="2">
    <location>
        <begin position="19"/>
        <end position="217"/>
    </location>
</feature>
<organism evidence="3 4">
    <name type="scientific">Lactococcus lactis subsp. lactis NCDO 2118</name>
    <dbReference type="NCBI Taxonomy" id="1117941"/>
    <lineage>
        <taxon>Bacteria</taxon>
        <taxon>Bacillati</taxon>
        <taxon>Bacillota</taxon>
        <taxon>Bacilli</taxon>
        <taxon>Lactobacillales</taxon>
        <taxon>Streptococcaceae</taxon>
        <taxon>Lactococcus</taxon>
    </lineage>
</organism>
<feature type="signal peptide" evidence="2">
    <location>
        <begin position="1"/>
        <end position="18"/>
    </location>
</feature>
<gene>
    <name evidence="3" type="ORF">NCDO2118_0344</name>
</gene>
<dbReference type="Proteomes" id="UP000028594">
    <property type="component" value="Chromosome"/>
</dbReference>
<dbReference type="RefSeq" id="WP_012897150.1">
    <property type="nucleotide sequence ID" value="NZ_CP009054.1"/>
</dbReference>
<reference evidence="3 4" key="1">
    <citation type="submission" date="2014-07" db="EMBL/GenBank/DDBJ databases">
        <title>Genome sequence of Lactococcus lactis subsp. lactis NCDO 2118, a GABA-producing strain.</title>
        <authorList>
            <person name="Oliveira L.C."/>
            <person name="Saraiva T.D.L."/>
            <person name="Soares S.C."/>
            <person name="Ramos R.T.J."/>
            <person name="Sa P.H.C.G."/>
            <person name="Carneiro A.R."/>
            <person name="Miranda F."/>
            <person name="Freire M."/>
            <person name="Renan W."/>
            <person name="Oliveira A.F.Jr."/>
            <person name="Santos A.R."/>
            <person name="Pinto A.C."/>
            <person name="Souza B.M."/>
            <person name="Castro C.P."/>
            <person name="Diniz C.A.A."/>
            <person name="Rocha C.S."/>
            <person name="Mariano D.C.B."/>
            <person name="Aguiar E.L."/>
            <person name="Folador E.L."/>
            <person name="Barbosa E.G.V."/>
            <person name="Aburjaile F.F."/>
            <person name="Goncalves L.A."/>
            <person name="Guimaraes L.C."/>
            <person name="Azevedo M.S.P."/>
            <person name="Agresti P.C.M."/>
            <person name="Faria R.F."/>
            <person name="Tiwari S."/>
            <person name="Almeida S.S."/>
            <person name="Hassan S.S."/>
            <person name="Pereira V.B."/>
            <person name="Abreu V.A.C."/>
            <person name="Pereira U.P."/>
            <person name="Dorella F.A."/>
            <person name="Carvalho A.F."/>
            <person name="Pereira F.L."/>
            <person name="Leal C.A.G."/>
            <person name="Figueiredo H.C.P."/>
            <person name="Silva A."/>
            <person name="Miyoshi A."/>
            <person name="Azevedo V."/>
        </authorList>
    </citation>
    <scope>NUCLEOTIDE SEQUENCE [LARGE SCALE GENOMIC DNA]</scope>
    <source>
        <strain evidence="3 4">NCDO 2118</strain>
    </source>
</reference>
<evidence type="ECO:0000256" key="2">
    <source>
        <dbReference type="SAM" id="SignalP"/>
    </source>
</evidence>
<evidence type="ECO:0008006" key="5">
    <source>
        <dbReference type="Google" id="ProtNLM"/>
    </source>
</evidence>
<protein>
    <recommendedName>
        <fullName evidence="5">Lipoprotein</fullName>
    </recommendedName>
</protein>
<dbReference type="AlphaFoldDB" id="A0ABC8A3N8"/>
<proteinExistence type="predicted"/>
<dbReference type="EMBL" id="CP009054">
    <property type="protein sequence ID" value="AII11843.1"/>
    <property type="molecule type" value="Genomic_DNA"/>
</dbReference>
<evidence type="ECO:0000313" key="4">
    <source>
        <dbReference type="Proteomes" id="UP000028594"/>
    </source>
</evidence>
<evidence type="ECO:0000256" key="1">
    <source>
        <dbReference type="SAM" id="MobiDB-lite"/>
    </source>
</evidence>
<sequence length="217" mass="23853">MKKTILWSATFLSLFALAACSNSKSSKNQTKKENTSSSKVTSSSKTSNSKNSATHSTNTSPSSSQANTNNSEKVQKSSSPLSEYSAEQVEYARVTETLLSYYKYDYQPVSISVTKNGANHQVFPFSGSVVVPQDTVTLSFSSDNTMAGTTIVTYSSNHNGSINFYKDPNHYQDERYLKNSAWVKEESQKLLDSSQTLAIPTSFDEQAAQIISKIEIK</sequence>
<keyword evidence="2" id="KW-0732">Signal</keyword>
<feature type="compositionally biased region" description="Polar residues" evidence="1">
    <location>
        <begin position="61"/>
        <end position="82"/>
    </location>
</feature>
<dbReference type="PROSITE" id="PS51257">
    <property type="entry name" value="PROKAR_LIPOPROTEIN"/>
    <property type="match status" value="1"/>
</dbReference>